<evidence type="ECO:0000256" key="4">
    <source>
        <dbReference type="SAM" id="MobiDB-lite"/>
    </source>
</evidence>
<dbReference type="Pfam" id="PF26130">
    <property type="entry name" value="PB1-like"/>
    <property type="match status" value="1"/>
</dbReference>
<dbReference type="Gene3D" id="3.30.465.10">
    <property type="match status" value="1"/>
</dbReference>
<evidence type="ECO:0000256" key="2">
    <source>
        <dbReference type="ARBA" id="ARBA00005147"/>
    </source>
</evidence>
<dbReference type="Proteomes" id="UP000289738">
    <property type="component" value="Chromosome A02"/>
</dbReference>
<comment type="pathway">
    <text evidence="2">Cofactor biosynthesis; L-ascorbate biosynthesis.</text>
</comment>
<keyword evidence="3" id="KW-0560">Oxidoreductase</keyword>
<feature type="region of interest" description="Disordered" evidence="4">
    <location>
        <begin position="703"/>
        <end position="862"/>
    </location>
</feature>
<dbReference type="GO" id="GO:0016020">
    <property type="term" value="C:membrane"/>
    <property type="evidence" value="ECO:0007669"/>
    <property type="project" value="InterPro"/>
</dbReference>
<dbReference type="InterPro" id="IPR016166">
    <property type="entry name" value="FAD-bd_PCMH"/>
</dbReference>
<feature type="compositionally biased region" description="Basic residues" evidence="4">
    <location>
        <begin position="814"/>
        <end position="826"/>
    </location>
</feature>
<reference evidence="6 7" key="1">
    <citation type="submission" date="2019-01" db="EMBL/GenBank/DDBJ databases">
        <title>Sequencing of cultivated peanut Arachis hypogaea provides insights into genome evolution and oil improvement.</title>
        <authorList>
            <person name="Chen X."/>
        </authorList>
    </citation>
    <scope>NUCLEOTIDE SEQUENCE [LARGE SCALE GENOMIC DNA]</scope>
    <source>
        <strain evidence="7">cv. Fuhuasheng</strain>
        <tissue evidence="6">Leaves</tissue>
    </source>
</reference>
<evidence type="ECO:0000313" key="6">
    <source>
        <dbReference type="EMBL" id="RYR73438.1"/>
    </source>
</evidence>
<keyword evidence="7" id="KW-1185">Reference proteome</keyword>
<dbReference type="Pfam" id="PF04030">
    <property type="entry name" value="ALO"/>
    <property type="match status" value="2"/>
</dbReference>
<dbReference type="InterPro" id="IPR010031">
    <property type="entry name" value="FAD_lactone_oxidase-like"/>
</dbReference>
<feature type="compositionally biased region" description="Low complexity" evidence="4">
    <location>
        <begin position="849"/>
        <end position="862"/>
    </location>
</feature>
<gene>
    <name evidence="6" type="ORF">Ahy_A02g007784</name>
</gene>
<evidence type="ECO:0000256" key="3">
    <source>
        <dbReference type="ARBA" id="ARBA00023002"/>
    </source>
</evidence>
<dbReference type="AlphaFoldDB" id="A0A445EDF0"/>
<evidence type="ECO:0000313" key="7">
    <source>
        <dbReference type="Proteomes" id="UP000289738"/>
    </source>
</evidence>
<dbReference type="InterPro" id="IPR036318">
    <property type="entry name" value="FAD-bd_PCMH-like_sf"/>
</dbReference>
<feature type="compositionally biased region" description="Basic residues" evidence="4">
    <location>
        <begin position="755"/>
        <end position="773"/>
    </location>
</feature>
<comment type="cofactor">
    <cofactor evidence="1">
        <name>FAD</name>
        <dbReference type="ChEBI" id="CHEBI:57692"/>
    </cofactor>
</comment>
<dbReference type="InterPro" id="IPR006094">
    <property type="entry name" value="Oxid_FAD_bind_N"/>
</dbReference>
<dbReference type="Pfam" id="PF01565">
    <property type="entry name" value="FAD_binding_4"/>
    <property type="match status" value="1"/>
</dbReference>
<sequence length="862" mass="97863">MLRALLLKRALRLPHHRYHHHFHSHPHPLRTLPSTTIHQYLRRFSSLPPEPSTDDQTLKYLGYGALLLFCGAATYYSFPFPDNAQHKKAQIFRYAPLPEDLHTVSNWSGTHEVQTRNFQQPETLKQLEDIVKEAHEKRTRIRPVGSGLSPNGIGLSRAGMVNLALMDKVLDVDKKSKTVRVQAGIRVQQLVDGIKDHGLTLQNFASIREQQIGGIIQVGAHGTGARLPPIDEQVIALKLVTPAKGTIEISKEKDPELFYLARCGLGGLGVVAEVTLQCVDRQELVEHTAISSINEIKKNHKKLLSENKHVKYLHIPYTDSVVVVRCNPVSKWGPPKFKPKYTKDEAIQHVRDLYRESLKNYGAYGSKGSSSGDSEQNIDEFSFTELRDKLIALDPLNKEHIIKVNQAEAEFWKKSEGYRVGWSDEILGFDCGGQQWVSETCFPAGKLASPSMKDLEYIEELKKLIEKEDIPAPAPIEQRWTASSKSPLSPASSPFEDDIFSWVGIIMYLPTTDARQRKEITEEFFHYRHLTQEKLWDQYSAYEHWAKIEVPKDKEELAALQARIRQRRHVSPHMSVFVIPVFNHGRKLVRANGKLHYLDRKVEKFPPIDIDFLNKKDLEELFKGLGYLTYKQIYWHDPTVIEFEDGLHVLYGDKEINDMCDFTMSNNLKEFHLYFEHGVDIPVVTYDEPVVEKVIFEDDDVVSKSSSSSYDSYESAEDEAYKPPPPGYETESSEEHVDVQRKKKKNWKYGSPKTMAKRRASRRYTGKRRRKHVLNREIESGPSSGDSGLGQGPGSGGYVGPDRGNMEGPDSDKIKKHKKKPPKRPHASQEEILITQSAPPVPSQGEPATPGQPTSSQPGQPT</sequence>
<protein>
    <recommendedName>
        <fullName evidence="5">FAD-binding PCMH-type domain-containing protein</fullName>
    </recommendedName>
</protein>
<dbReference type="PANTHER" id="PTHR43762">
    <property type="entry name" value="L-GULONOLACTONE OXIDASE"/>
    <property type="match status" value="1"/>
</dbReference>
<dbReference type="UniPathway" id="UPA00132"/>
<dbReference type="Gene3D" id="3.30.43.10">
    <property type="entry name" value="Uridine Diphospho-n-acetylenolpyruvylglucosamine Reductase, domain 2"/>
    <property type="match status" value="1"/>
</dbReference>
<comment type="caution">
    <text evidence="6">The sequence shown here is derived from an EMBL/GenBank/DDBJ whole genome shotgun (WGS) entry which is preliminary data.</text>
</comment>
<evidence type="ECO:0000259" key="5">
    <source>
        <dbReference type="PROSITE" id="PS51387"/>
    </source>
</evidence>
<dbReference type="InterPro" id="IPR010029">
    <property type="entry name" value="GL_DH"/>
</dbReference>
<dbReference type="PANTHER" id="PTHR43762:SF1">
    <property type="entry name" value="D-ARABINONO-1,4-LACTONE OXIDASE"/>
    <property type="match status" value="1"/>
</dbReference>
<dbReference type="InterPro" id="IPR016169">
    <property type="entry name" value="FAD-bd_PCMH_sub2"/>
</dbReference>
<proteinExistence type="predicted"/>
<evidence type="ECO:0000256" key="1">
    <source>
        <dbReference type="ARBA" id="ARBA00001974"/>
    </source>
</evidence>
<dbReference type="GO" id="GO:0016633">
    <property type="term" value="F:galactonolactone dehydrogenase activity"/>
    <property type="evidence" value="ECO:0007669"/>
    <property type="project" value="InterPro"/>
</dbReference>
<feature type="domain" description="FAD-binding PCMH-type" evidence="5">
    <location>
        <begin position="110"/>
        <end position="281"/>
    </location>
</feature>
<feature type="compositionally biased region" description="Low complexity" evidence="4">
    <location>
        <begin position="703"/>
        <end position="713"/>
    </location>
</feature>
<dbReference type="GO" id="GO:0003885">
    <property type="term" value="F:D-arabinono-1,4-lactone oxidase activity"/>
    <property type="evidence" value="ECO:0007669"/>
    <property type="project" value="InterPro"/>
</dbReference>
<dbReference type="EMBL" id="SDMP01000002">
    <property type="protein sequence ID" value="RYR73438.1"/>
    <property type="molecule type" value="Genomic_DNA"/>
</dbReference>
<dbReference type="GO" id="GO:0019853">
    <property type="term" value="P:L-ascorbic acid biosynthetic process"/>
    <property type="evidence" value="ECO:0007669"/>
    <property type="project" value="UniProtKB-UniPathway"/>
</dbReference>
<dbReference type="SUPFAM" id="SSF56176">
    <property type="entry name" value="FAD-binding/transporter-associated domain-like"/>
    <property type="match status" value="1"/>
</dbReference>
<dbReference type="InterPro" id="IPR058594">
    <property type="entry name" value="PB1-like_dom_pln"/>
</dbReference>
<feature type="compositionally biased region" description="Gly residues" evidence="4">
    <location>
        <begin position="787"/>
        <end position="799"/>
    </location>
</feature>
<dbReference type="InterPro" id="IPR007173">
    <property type="entry name" value="ALO_C"/>
</dbReference>
<dbReference type="PROSITE" id="PS51387">
    <property type="entry name" value="FAD_PCMH"/>
    <property type="match status" value="1"/>
</dbReference>
<dbReference type="STRING" id="3818.A0A445EDF0"/>
<dbReference type="NCBIfam" id="TIGR01676">
    <property type="entry name" value="GLDHase"/>
    <property type="match status" value="1"/>
</dbReference>
<dbReference type="GO" id="GO:0071949">
    <property type="term" value="F:FAD binding"/>
    <property type="evidence" value="ECO:0007669"/>
    <property type="project" value="InterPro"/>
</dbReference>
<organism evidence="6 7">
    <name type="scientific">Arachis hypogaea</name>
    <name type="common">Peanut</name>
    <dbReference type="NCBI Taxonomy" id="3818"/>
    <lineage>
        <taxon>Eukaryota</taxon>
        <taxon>Viridiplantae</taxon>
        <taxon>Streptophyta</taxon>
        <taxon>Embryophyta</taxon>
        <taxon>Tracheophyta</taxon>
        <taxon>Spermatophyta</taxon>
        <taxon>Magnoliopsida</taxon>
        <taxon>eudicotyledons</taxon>
        <taxon>Gunneridae</taxon>
        <taxon>Pentapetalae</taxon>
        <taxon>rosids</taxon>
        <taxon>fabids</taxon>
        <taxon>Fabales</taxon>
        <taxon>Fabaceae</taxon>
        <taxon>Papilionoideae</taxon>
        <taxon>50 kb inversion clade</taxon>
        <taxon>dalbergioids sensu lato</taxon>
        <taxon>Dalbergieae</taxon>
        <taxon>Pterocarpus clade</taxon>
        <taxon>Arachis</taxon>
    </lineage>
</organism>
<dbReference type="InterPro" id="IPR016167">
    <property type="entry name" value="FAD-bd_PCMH_sub1"/>
</dbReference>
<name>A0A445EDF0_ARAHY</name>
<accession>A0A445EDF0</accession>